<feature type="region of interest" description="Disordered" evidence="1">
    <location>
        <begin position="438"/>
        <end position="549"/>
    </location>
</feature>
<feature type="compositionally biased region" description="Polar residues" evidence="1">
    <location>
        <begin position="438"/>
        <end position="450"/>
    </location>
</feature>
<accession>A0A4U0XQ71</accession>
<feature type="compositionally biased region" description="Low complexity" evidence="1">
    <location>
        <begin position="893"/>
        <end position="909"/>
    </location>
</feature>
<feature type="region of interest" description="Disordered" evidence="1">
    <location>
        <begin position="879"/>
        <end position="921"/>
    </location>
</feature>
<proteinExistence type="predicted"/>
<dbReference type="AlphaFoldDB" id="A0A4U0XQ71"/>
<feature type="compositionally biased region" description="Polar residues" evidence="1">
    <location>
        <begin position="802"/>
        <end position="819"/>
    </location>
</feature>
<feature type="compositionally biased region" description="Basic residues" evidence="1">
    <location>
        <begin position="539"/>
        <end position="549"/>
    </location>
</feature>
<feature type="compositionally biased region" description="Acidic residues" evidence="1">
    <location>
        <begin position="789"/>
        <end position="800"/>
    </location>
</feature>
<keyword evidence="3" id="KW-1185">Reference proteome</keyword>
<feature type="region of interest" description="Disordered" evidence="1">
    <location>
        <begin position="1001"/>
        <end position="1026"/>
    </location>
</feature>
<feature type="compositionally biased region" description="Polar residues" evidence="1">
    <location>
        <begin position="516"/>
        <end position="528"/>
    </location>
</feature>
<evidence type="ECO:0000313" key="2">
    <source>
        <dbReference type="EMBL" id="TKA79624.1"/>
    </source>
</evidence>
<dbReference type="Proteomes" id="UP000308768">
    <property type="component" value="Unassembled WGS sequence"/>
</dbReference>
<name>A0A4U0XQ71_9PEZI</name>
<comment type="caution">
    <text evidence="2">The sequence shown here is derived from an EMBL/GenBank/DDBJ whole genome shotgun (WGS) entry which is preliminary data.</text>
</comment>
<feature type="compositionally biased region" description="Acidic residues" evidence="1">
    <location>
        <begin position="1001"/>
        <end position="1014"/>
    </location>
</feature>
<dbReference type="EMBL" id="NAJN01000090">
    <property type="protein sequence ID" value="TKA79624.1"/>
    <property type="molecule type" value="Genomic_DNA"/>
</dbReference>
<sequence>MRQIQDREKWSLVCWRDILNSSGTDQLEKSAIDWSKLQNIADANTRTARGEEHRGDRLRVERTVSSEVVAAYVDALISTLRVGVGKRGTVPGTILLRIKLLKAFLEDFRMGLGNSSWDAIIVRFVESQGIDIERDPGMMEGILDLSPSFGQELELVNAPLELYPPSLTPTYVLDGSAAALGLLHRTLHAYIEASNVGGALRTFRRLQVYTDDNKERSLKQFFREMKDRLRSQDADGSFSFESNFSGIEYPGFHPQFPVNVLGPLLDLVTDAKAYQFGRWLLNSKDIDGPIVSESLYSDRSMAPSLIRFATATQDKSLLLKVTKAQTGLDGQKASPLPANVLLAFLDSQIVQRNWTSVENILEFMGSFPDYAWNYTTLAFLVKSMLHHRTIPHPTQADEQSLSKAATIFGTLLQGRYNRARTGRDSQLNCILGVLSSKTTKTATKQGSNEGSADLAANGGSVDEEEDGNANAEEEDDSEEPDNRAPFNKPSANAGLSRKVLMHHRGTGPRSGKKRTFSSIRSDSMSQGSEDSDHEPLSVPRRRQKKIARRRTYSALDRNRVTTCEFDLVESFDAMKEDIEISDNDDDYAAVELVSDSDEEAHANVEKAEQKGIVESNVVDSADEASTARRLSLVSADSDLLDFELDANTIFDDKTFFDAEFHRGAIGEASDFASTTAAKEQDRKPFNVSSRRVRFNDEIQLSDGSSTVESDQESDIYPDIMLQQDHLDPGFRRVIENEQDFDVEYGSGSDSDSSYWDFRGDEGDGGFQGFDDVNEDSNQSDSSAGSSGYETDEGETTDEDSPISPTVSAPKSLLRQQTSPALGEESDVVTSKPTPNSSMQPPRIPASAAKRRGPVMGTWAVDPNKAFAVIDHTGTRMLITPARHPSNNDLQLWSRAGSSVSSPSNSPQASLQNLAGEESDLSDMSAQQSSMYLDPALRQLFGAATGSGLSLGKQALIGGTDLRAFYPFTNVGVDGSVIEDEDEWDDASDHEDQLDINAFIDLGDDSENDDVEASDEGTPAASSTQNSTSNLLAHFDKGFNIMSFAHNQHRAHHHASLPQSPAMRKLTSDEHAVQVGRAAAANALITPRRKRRTGTINAHSYVAHHGSPLKHGNPLNEGPARGTFGGRRH</sequence>
<dbReference type="OrthoDB" id="5341924at2759"/>
<gene>
    <name evidence="2" type="ORF">B0A49_03137</name>
</gene>
<feature type="compositionally biased region" description="Polar residues" evidence="1">
    <location>
        <begin position="827"/>
        <end position="839"/>
    </location>
</feature>
<organism evidence="2 3">
    <name type="scientific">Cryomyces minteri</name>
    <dbReference type="NCBI Taxonomy" id="331657"/>
    <lineage>
        <taxon>Eukaryota</taxon>
        <taxon>Fungi</taxon>
        <taxon>Dikarya</taxon>
        <taxon>Ascomycota</taxon>
        <taxon>Pezizomycotina</taxon>
        <taxon>Dothideomycetes</taxon>
        <taxon>Dothideomycetes incertae sedis</taxon>
        <taxon>Cryomyces</taxon>
    </lineage>
</organism>
<feature type="compositionally biased region" description="Low complexity" evidence="1">
    <location>
        <begin position="775"/>
        <end position="788"/>
    </location>
</feature>
<evidence type="ECO:0000313" key="3">
    <source>
        <dbReference type="Proteomes" id="UP000308768"/>
    </source>
</evidence>
<feature type="compositionally biased region" description="Basic residues" evidence="1">
    <location>
        <begin position="499"/>
        <end position="515"/>
    </location>
</feature>
<evidence type="ECO:0000256" key="1">
    <source>
        <dbReference type="SAM" id="MobiDB-lite"/>
    </source>
</evidence>
<protein>
    <submittedName>
        <fullName evidence="2">Uncharacterized protein</fullName>
    </submittedName>
</protein>
<reference evidence="2 3" key="1">
    <citation type="submission" date="2017-03" db="EMBL/GenBank/DDBJ databases">
        <title>Genomes of endolithic fungi from Antarctica.</title>
        <authorList>
            <person name="Coleine C."/>
            <person name="Masonjones S."/>
            <person name="Stajich J.E."/>
        </authorList>
    </citation>
    <scope>NUCLEOTIDE SEQUENCE [LARGE SCALE GENOMIC DNA]</scope>
    <source>
        <strain evidence="2 3">CCFEE 5187</strain>
    </source>
</reference>
<feature type="region of interest" description="Disordered" evidence="1">
    <location>
        <begin position="741"/>
        <end position="851"/>
    </location>
</feature>
<feature type="region of interest" description="Disordered" evidence="1">
    <location>
        <begin position="1103"/>
        <end position="1128"/>
    </location>
</feature>
<feature type="compositionally biased region" description="Acidic residues" evidence="1">
    <location>
        <begin position="461"/>
        <end position="479"/>
    </location>
</feature>
<feature type="compositionally biased region" description="Low complexity" evidence="1">
    <location>
        <begin position="744"/>
        <end position="756"/>
    </location>
</feature>